<accession>A0A943FZ96</accession>
<proteinExistence type="predicted"/>
<reference evidence="2" key="1">
    <citation type="submission" date="2021-02" db="EMBL/GenBank/DDBJ databases">
        <title>Infant gut strain persistence is associated with maternal origin, phylogeny, and functional potential including surface adhesion and iron acquisition.</title>
        <authorList>
            <person name="Lou Y.C."/>
        </authorList>
    </citation>
    <scope>NUCLEOTIDE SEQUENCE</scope>
    <source>
        <strain evidence="2">L3_101_367G1_dasL3_101_367G1_metabat.metabat.26</strain>
    </source>
</reference>
<gene>
    <name evidence="2" type="ORF">KHW66_04975</name>
</gene>
<name>A0A943FZ96_9FIRM</name>
<evidence type="ECO:0000313" key="3">
    <source>
        <dbReference type="Proteomes" id="UP000733372"/>
    </source>
</evidence>
<dbReference type="EMBL" id="JAGZAM010000007">
    <property type="protein sequence ID" value="MBS5687403.1"/>
    <property type="molecule type" value="Genomic_DNA"/>
</dbReference>
<protein>
    <recommendedName>
        <fullName evidence="4">DUF4355 domain-containing protein</fullName>
    </recommendedName>
</protein>
<comment type="caution">
    <text evidence="2">The sequence shown here is derived from an EMBL/GenBank/DDBJ whole genome shotgun (WGS) entry which is preliminary data.</text>
</comment>
<evidence type="ECO:0008006" key="4">
    <source>
        <dbReference type="Google" id="ProtNLM"/>
    </source>
</evidence>
<sequence length="122" mass="13463">MAEFEPITTQEAFDAAVADRLAPFADYDDLKAQNADYASRIHAFEMSELKTRIAHEVGIPFDLSQRLTGENEDAIRKDAQSLAKLLKPQPPKSPPRSTEPAGGSSRRDALRAFTNDLMSKGE</sequence>
<evidence type="ECO:0000256" key="1">
    <source>
        <dbReference type="SAM" id="MobiDB-lite"/>
    </source>
</evidence>
<evidence type="ECO:0000313" key="2">
    <source>
        <dbReference type="EMBL" id="MBS5687403.1"/>
    </source>
</evidence>
<organism evidence="2 3">
    <name type="scientific">Faecalibacterium prausnitzii</name>
    <dbReference type="NCBI Taxonomy" id="853"/>
    <lineage>
        <taxon>Bacteria</taxon>
        <taxon>Bacillati</taxon>
        <taxon>Bacillota</taxon>
        <taxon>Clostridia</taxon>
        <taxon>Eubacteriales</taxon>
        <taxon>Oscillospiraceae</taxon>
        <taxon>Faecalibacterium</taxon>
    </lineage>
</organism>
<dbReference type="Proteomes" id="UP000733372">
    <property type="component" value="Unassembled WGS sequence"/>
</dbReference>
<feature type="region of interest" description="Disordered" evidence="1">
    <location>
        <begin position="72"/>
        <end position="122"/>
    </location>
</feature>
<dbReference type="AlphaFoldDB" id="A0A943FZ96"/>